<evidence type="ECO:0000313" key="5">
    <source>
        <dbReference type="Proteomes" id="UP000288603"/>
    </source>
</evidence>
<comment type="caution">
    <text evidence="4">The sequence shown here is derived from an EMBL/GenBank/DDBJ whole genome shotgun (WGS) entry which is preliminary data.</text>
</comment>
<dbReference type="InterPro" id="IPR001638">
    <property type="entry name" value="Solute-binding_3/MltF_N"/>
</dbReference>
<dbReference type="PANTHER" id="PTHR35936">
    <property type="entry name" value="MEMBRANE-BOUND LYTIC MUREIN TRANSGLYCOSYLASE F"/>
    <property type="match status" value="1"/>
</dbReference>
<evidence type="ECO:0000313" key="4">
    <source>
        <dbReference type="EMBL" id="RWZ59321.1"/>
    </source>
</evidence>
<name>A0A444Q633_9MICO</name>
<proteinExistence type="predicted"/>
<dbReference type="RefSeq" id="WP_128499893.1">
    <property type="nucleotide sequence ID" value="NZ_RZNC01000005.1"/>
</dbReference>
<dbReference type="AlphaFoldDB" id="A0A444Q633"/>
<feature type="domain" description="Solute-binding protein family 3/N-terminal" evidence="3">
    <location>
        <begin position="41"/>
        <end position="124"/>
    </location>
</feature>
<dbReference type="PROSITE" id="PS51257">
    <property type="entry name" value="PROKAR_LIPOPROTEIN"/>
    <property type="match status" value="1"/>
</dbReference>
<keyword evidence="5" id="KW-1185">Reference proteome</keyword>
<dbReference type="EMBL" id="RZNC01000005">
    <property type="protein sequence ID" value="RWZ59321.1"/>
    <property type="molecule type" value="Genomic_DNA"/>
</dbReference>
<accession>A0A444Q633</accession>
<dbReference type="Gene3D" id="3.40.190.10">
    <property type="entry name" value="Periplasmic binding protein-like II"/>
    <property type="match status" value="1"/>
</dbReference>
<reference evidence="4 5" key="1">
    <citation type="submission" date="2018-12" db="EMBL/GenBank/DDBJ databases">
        <authorList>
            <person name="Li F."/>
        </authorList>
    </citation>
    <scope>NUCLEOTIDE SEQUENCE [LARGE SCALE GENOMIC DNA]</scope>
    <source>
        <strain evidence="4 5">8H24J-4-2</strain>
    </source>
</reference>
<sequence>MSKSPGSVAVALIAVALLSGCGISIPADPDGTLERVTGGELRVGVTESVPWTEIEGGGDPTGTEVDLVEEFAENIDADIEWSEGGEADLVYRLERGELDLVIGGFTDTTPWTSKAAMTQPYAESTNPEGKTAKHVMLTPMGENAFLVRLERFLLEGEGEQ</sequence>
<dbReference type="SUPFAM" id="SSF53850">
    <property type="entry name" value="Periplasmic binding protein-like II"/>
    <property type="match status" value="1"/>
</dbReference>
<dbReference type="OrthoDB" id="6150901at2"/>
<keyword evidence="1 2" id="KW-0732">Signal</keyword>
<protein>
    <submittedName>
        <fullName evidence="4">Transporter substrate-binding domain-containing protein</fullName>
    </submittedName>
</protein>
<dbReference type="PANTHER" id="PTHR35936:SF17">
    <property type="entry name" value="ARGININE-BINDING EXTRACELLULAR PROTEIN ARTP"/>
    <property type="match status" value="1"/>
</dbReference>
<gene>
    <name evidence="4" type="ORF">ELQ92_13790</name>
</gene>
<dbReference type="Proteomes" id="UP000288603">
    <property type="component" value="Unassembled WGS sequence"/>
</dbReference>
<feature type="signal peptide" evidence="2">
    <location>
        <begin position="1"/>
        <end position="26"/>
    </location>
</feature>
<evidence type="ECO:0000256" key="1">
    <source>
        <dbReference type="ARBA" id="ARBA00022729"/>
    </source>
</evidence>
<organism evidence="4 5">
    <name type="scientific">Labedella populi</name>
    <dbReference type="NCBI Taxonomy" id="2498850"/>
    <lineage>
        <taxon>Bacteria</taxon>
        <taxon>Bacillati</taxon>
        <taxon>Actinomycetota</taxon>
        <taxon>Actinomycetes</taxon>
        <taxon>Micrococcales</taxon>
        <taxon>Microbacteriaceae</taxon>
        <taxon>Labedella</taxon>
    </lineage>
</organism>
<evidence type="ECO:0000256" key="2">
    <source>
        <dbReference type="SAM" id="SignalP"/>
    </source>
</evidence>
<feature type="chain" id="PRO_5038841368" evidence="2">
    <location>
        <begin position="27"/>
        <end position="160"/>
    </location>
</feature>
<dbReference type="Pfam" id="PF00497">
    <property type="entry name" value="SBP_bac_3"/>
    <property type="match status" value="1"/>
</dbReference>
<evidence type="ECO:0000259" key="3">
    <source>
        <dbReference type="Pfam" id="PF00497"/>
    </source>
</evidence>